<proteinExistence type="predicted"/>
<dbReference type="AlphaFoldDB" id="Q9LPJ3"/>
<name>Q9LPJ3_ARATH</name>
<protein>
    <submittedName>
        <fullName evidence="1">F6N18.9</fullName>
    </submittedName>
</protein>
<reference evidence="1" key="2">
    <citation type="submission" date="2000-01" db="EMBL/GenBank/DDBJ databases">
        <title>Genomic sequence for Arabidopsis thaliana BAC F6N18 from chromosome I.</title>
        <authorList>
            <person name="Chao Q."/>
            <person name="Brooks S."/>
            <person name="Buehler E."/>
            <person name="Johnson-Hopson C."/>
            <person name="Khan S."/>
            <person name="Kim C."/>
            <person name="Shinn P."/>
            <person name="Altafi H."/>
            <person name="Bei Q."/>
            <person name="Chin C."/>
            <person name="Chiou J."/>
            <person name="Choi E."/>
            <person name="Conn L."/>
            <person name="Conway A."/>
            <person name="Gonzales A."/>
            <person name="Hansen N."/>
            <person name="Howng B."/>
            <person name="Koo T."/>
            <person name="Lam B."/>
            <person name="Lee J."/>
            <person name="Lenz C."/>
            <person name="Li J."/>
            <person name="Liu A."/>
            <person name="Liu K."/>
            <person name="Liu S."/>
            <person name="Mukharsky N."/>
            <person name="Nguyen M."/>
            <person name="Palm C."/>
            <person name="Pham P."/>
            <person name="Sakano H."/>
            <person name="Schwartz J."/>
            <person name="Southwick A."/>
            <person name="Thaveri A."/>
            <person name="Toriumi M."/>
            <person name="Vaysberg M."/>
            <person name="Yu G."/>
            <person name="Federspiel N.A."/>
            <person name="Theologis A."/>
            <person name="Ecker J.R."/>
        </authorList>
    </citation>
    <scope>NUCLEOTIDE SEQUENCE</scope>
</reference>
<reference evidence="1" key="4">
    <citation type="submission" date="2001-01" db="EMBL/GenBank/DDBJ databases">
        <authorList>
            <person name="Shinn P."/>
            <person name="Brooks S."/>
            <person name="Buehler E."/>
            <person name="Chao Q."/>
            <person name="Johnson-Hopson C."/>
            <person name="Khan S."/>
            <person name="Kim C."/>
            <person name="Altafi H."/>
            <person name="Bei B."/>
            <person name="Chin C."/>
            <person name="Chiou J."/>
            <person name="Choi E."/>
            <person name="Conn L."/>
            <person name="Conway A."/>
            <person name="Gonzalez A."/>
            <person name="Hansen N."/>
            <person name="Howing B."/>
            <person name="Koo T."/>
            <person name="Lam B."/>
            <person name="Lee J."/>
            <person name="Lenz C."/>
            <person name="Li J."/>
            <person name="Liu A."/>
            <person name="Liu J."/>
            <person name="Liu S."/>
            <person name="Mukharsky N."/>
            <person name="Nguyen M."/>
            <person name="Palm C."/>
            <person name="Pham P."/>
            <person name="Sakano H."/>
            <person name="Schwartz J."/>
            <person name="Southwick A."/>
            <person name="Thaveri A."/>
            <person name="Toriumi M."/>
            <person name="Vaysberg M."/>
            <person name="Yu G."/>
            <person name="Davis R."/>
            <person name="Federspiel N."/>
            <person name="Theologis A."/>
            <person name="Ecker J."/>
        </authorList>
    </citation>
    <scope>NUCLEOTIDE SEQUENCE</scope>
</reference>
<accession>Q9LPJ3</accession>
<dbReference type="PIR" id="B86452">
    <property type="entry name" value="B86452"/>
</dbReference>
<organism evidence="1">
    <name type="scientific">Arabidopsis thaliana</name>
    <name type="common">Mouse-ear cress</name>
    <dbReference type="NCBI Taxonomy" id="3702"/>
    <lineage>
        <taxon>Eukaryota</taxon>
        <taxon>Viridiplantae</taxon>
        <taxon>Streptophyta</taxon>
        <taxon>Embryophyta</taxon>
        <taxon>Tracheophyta</taxon>
        <taxon>Spermatophyta</taxon>
        <taxon>Magnoliopsida</taxon>
        <taxon>eudicotyledons</taxon>
        <taxon>Gunneridae</taxon>
        <taxon>Pentapetalae</taxon>
        <taxon>rosids</taxon>
        <taxon>malvids</taxon>
        <taxon>Brassicales</taxon>
        <taxon>Brassicaceae</taxon>
        <taxon>Camelineae</taxon>
        <taxon>Arabidopsis</taxon>
    </lineage>
</organism>
<evidence type="ECO:0000313" key="1">
    <source>
        <dbReference type="EMBL" id="AAF25978.1"/>
    </source>
</evidence>
<reference key="1">
    <citation type="journal article" date="2000" name="Nature">
        <title>Sequence and analysis of chromosome 1 of the plant Arabidopsis thaliana.</title>
        <authorList>
            <person name="Theologis A."/>
            <person name="Ecker J.R."/>
            <person name="Palm C.J."/>
            <person name="Federspiel N.A."/>
            <person name="Kaul S."/>
            <person name="White O."/>
            <person name="Alonso J."/>
            <person name="Altafi H."/>
            <person name="Araujo R."/>
            <person name="Bowman C.L."/>
            <person name="Brooks S.Y."/>
            <person name="Buehler E."/>
            <person name="Chan A."/>
            <person name="Chao Q."/>
            <person name="Chen H."/>
            <person name="Cheuk R.F."/>
            <person name="Chin C.W."/>
            <person name="Chung M.K."/>
            <person name="Conn L."/>
            <person name="Conway A.B."/>
            <person name="Conway A.R."/>
            <person name="Creasy T.H."/>
            <person name="Dewar K."/>
            <person name="Dunn P."/>
            <person name="Etgu P."/>
            <person name="Feldblyum T.V."/>
            <person name="Feng J."/>
            <person name="Fong B."/>
            <person name="Fujii C.Y."/>
            <person name="Gill J.E."/>
            <person name="Goldsmith A.D."/>
            <person name="Haas B."/>
            <person name="Hansen N.F."/>
            <person name="Hughes B."/>
            <person name="Huizar L."/>
            <person name="Hunter J.L."/>
            <person name="Jenkins J."/>
            <person name="Johnson-Hopson C."/>
            <person name="Khan S."/>
            <person name="Khaykin E."/>
            <person name="Kim C.J."/>
            <person name="Koo H.L."/>
            <person name="Kremenetskaia I."/>
            <person name="Kurtz D.B."/>
            <person name="Kwan A."/>
            <person name="Lam B."/>
            <person name="Langin-Hooper S."/>
            <person name="Lee A."/>
            <person name="Lee J.M."/>
            <person name="Lenz C.A."/>
            <person name="Li J.H."/>
            <person name="Li Y."/>
            <person name="Lin X."/>
            <person name="Liu S.X."/>
            <person name="Liu Z.A."/>
            <person name="Luros J.S."/>
            <person name="Maiti R."/>
            <person name="Marziali A."/>
            <person name="Militscher J."/>
            <person name="Miranda M."/>
            <person name="Nguyen M."/>
            <person name="Nierman W.C."/>
            <person name="Osborne B.I."/>
            <person name="Pai G."/>
            <person name="Peterson J."/>
            <person name="Pham P.K."/>
            <person name="Rizzo M."/>
            <person name="Rooney T."/>
            <person name="Rowley D."/>
            <person name="Sakano H."/>
            <person name="Salzberg S.L."/>
            <person name="Schwartz J.R."/>
            <person name="Shinn P."/>
            <person name="Southwick A.M."/>
            <person name="Sun H."/>
            <person name="Tallon L.J."/>
            <person name="Tambunga G."/>
            <person name="Toriumi M.J."/>
            <person name="Town C.D."/>
            <person name="Utterback T."/>
            <person name="Van Aken S."/>
            <person name="Vaysberg M."/>
            <person name="Vysotskaia V.S."/>
            <person name="Walker M."/>
            <person name="Wu D."/>
            <person name="Yu G."/>
            <person name="Fraser C.M."/>
            <person name="Venter J.C."/>
            <person name="Davis R.W."/>
        </authorList>
    </citation>
    <scope>NUCLEOTIDE SEQUENCE [LARGE SCALE GENOMIC DNA]</scope>
    <source>
        <strain>cv. Columbia</strain>
    </source>
</reference>
<dbReference type="EMBL" id="AC017118">
    <property type="protein sequence ID" value="AAF25978.1"/>
    <property type="molecule type" value="Genomic_DNA"/>
</dbReference>
<sequence>MWILKFCVTFLTSSRESNGQDYIISSNYMPFGTIGWAKRRDDDNESHK</sequence>
<reference evidence="1" key="3">
    <citation type="submission" date="2000-06" db="EMBL/GenBank/DDBJ databases">
        <authorList>
            <person name="Cheuk R."/>
            <person name="Shinn P."/>
            <person name="Brooks S."/>
            <person name="Buehler E."/>
            <person name="Chao Q."/>
            <person name="Johnson-Hopson C."/>
            <person name="Khan S."/>
            <person name="Kim C."/>
            <person name="Altafi H."/>
            <person name="Bei B."/>
            <person name="Chin C."/>
            <person name="Chiou J."/>
            <person name="Choi E."/>
            <person name="Conn L."/>
            <person name="Conway A."/>
            <person name="Gonzalez A."/>
            <person name="Hansen N."/>
            <person name="Howing B."/>
            <person name="Koo T."/>
            <person name="Lam B."/>
            <person name="Lee J."/>
            <person name="Lenz C."/>
            <person name="Li J."/>
            <person name="Liu A."/>
            <person name="Liu J."/>
            <person name="Liu S."/>
            <person name="Mukharsky N."/>
            <person name="Nguyen M."/>
            <person name="Palm C."/>
            <person name="Pham P."/>
            <person name="Sakano H."/>
            <person name="Schwartz J."/>
            <person name="Southwick A."/>
            <person name="Thaveri A."/>
            <person name="Toriumi M."/>
            <person name="Vaysberg M."/>
            <person name="Yu G."/>
            <person name="Davis R."/>
            <person name="Federspiel N."/>
            <person name="Theologis A."/>
            <person name="Ecker J."/>
        </authorList>
    </citation>
    <scope>NUCLEOTIDE SEQUENCE</scope>
</reference>